<gene>
    <name evidence="2" type="ORF">CDAR_456131</name>
</gene>
<keyword evidence="3" id="KW-1185">Reference proteome</keyword>
<organism evidence="2 3">
    <name type="scientific">Caerostris darwini</name>
    <dbReference type="NCBI Taxonomy" id="1538125"/>
    <lineage>
        <taxon>Eukaryota</taxon>
        <taxon>Metazoa</taxon>
        <taxon>Ecdysozoa</taxon>
        <taxon>Arthropoda</taxon>
        <taxon>Chelicerata</taxon>
        <taxon>Arachnida</taxon>
        <taxon>Araneae</taxon>
        <taxon>Araneomorphae</taxon>
        <taxon>Entelegynae</taxon>
        <taxon>Araneoidea</taxon>
        <taxon>Araneidae</taxon>
        <taxon>Caerostris</taxon>
    </lineage>
</organism>
<evidence type="ECO:0000313" key="2">
    <source>
        <dbReference type="EMBL" id="GIY23461.1"/>
    </source>
</evidence>
<comment type="caution">
    <text evidence="2">The sequence shown here is derived from an EMBL/GenBank/DDBJ whole genome shotgun (WGS) entry which is preliminary data.</text>
</comment>
<proteinExistence type="predicted"/>
<dbReference type="EMBL" id="BPLQ01006551">
    <property type="protein sequence ID" value="GIY23461.1"/>
    <property type="molecule type" value="Genomic_DNA"/>
</dbReference>
<feature type="compositionally biased region" description="Low complexity" evidence="1">
    <location>
        <begin position="38"/>
        <end position="49"/>
    </location>
</feature>
<feature type="compositionally biased region" description="Basic and acidic residues" evidence="1">
    <location>
        <begin position="53"/>
        <end position="82"/>
    </location>
</feature>
<reference evidence="2 3" key="1">
    <citation type="submission" date="2021-06" db="EMBL/GenBank/DDBJ databases">
        <title>Caerostris darwini draft genome.</title>
        <authorList>
            <person name="Kono N."/>
            <person name="Arakawa K."/>
        </authorList>
    </citation>
    <scope>NUCLEOTIDE SEQUENCE [LARGE SCALE GENOMIC DNA]</scope>
</reference>
<sequence length="144" mass="16540">MESPVIFQKVKMNSFQKSKYEMNRNASLARNSSENEESVNTSDSDSSSSIKSFRREKVEVVIRGGRRDSGEAPRVETERKSPGDTQKQVPGSVPFNVPLVQRPRYRRVIPKPEVFPEPDPPTWKDRLLDVASTTVRRVVEFFRK</sequence>
<dbReference type="Proteomes" id="UP001054837">
    <property type="component" value="Unassembled WGS sequence"/>
</dbReference>
<evidence type="ECO:0000256" key="1">
    <source>
        <dbReference type="SAM" id="MobiDB-lite"/>
    </source>
</evidence>
<dbReference type="AlphaFoldDB" id="A0AAV4RR91"/>
<protein>
    <submittedName>
        <fullName evidence="2">Uncharacterized protein</fullName>
    </submittedName>
</protein>
<accession>A0AAV4RR91</accession>
<name>A0AAV4RR91_9ARAC</name>
<feature type="region of interest" description="Disordered" evidence="1">
    <location>
        <begin position="18"/>
        <end position="96"/>
    </location>
</feature>
<evidence type="ECO:0000313" key="3">
    <source>
        <dbReference type="Proteomes" id="UP001054837"/>
    </source>
</evidence>